<proteinExistence type="inferred from homology"/>
<keyword evidence="4 8" id="KW-0812">Transmembrane</keyword>
<evidence type="ECO:0000256" key="8">
    <source>
        <dbReference type="SAM" id="Phobius"/>
    </source>
</evidence>
<organism evidence="10">
    <name type="scientific">marine metagenome</name>
    <dbReference type="NCBI Taxonomy" id="408172"/>
    <lineage>
        <taxon>unclassified sequences</taxon>
        <taxon>metagenomes</taxon>
        <taxon>ecological metagenomes</taxon>
    </lineage>
</organism>
<feature type="transmembrane region" description="Helical" evidence="8">
    <location>
        <begin position="365"/>
        <end position="391"/>
    </location>
</feature>
<dbReference type="Gene3D" id="3.10.580.10">
    <property type="entry name" value="CBS-domain"/>
    <property type="match status" value="1"/>
</dbReference>
<comment type="subcellular location">
    <subcellularLocation>
        <location evidence="1">Membrane</location>
        <topology evidence="1">Multi-pass membrane protein</topology>
    </subcellularLocation>
</comment>
<evidence type="ECO:0000256" key="1">
    <source>
        <dbReference type="ARBA" id="ARBA00004141"/>
    </source>
</evidence>
<dbReference type="SUPFAM" id="SSF161093">
    <property type="entry name" value="MgtE membrane domain-like"/>
    <property type="match status" value="1"/>
</dbReference>
<dbReference type="Pfam" id="PF00571">
    <property type="entry name" value="CBS"/>
    <property type="match status" value="2"/>
</dbReference>
<dbReference type="SMART" id="SM00924">
    <property type="entry name" value="MgtE_N"/>
    <property type="match status" value="1"/>
</dbReference>
<dbReference type="AlphaFoldDB" id="A0A381UMH0"/>
<dbReference type="CDD" id="cd04606">
    <property type="entry name" value="CBS_pair_Mg_transporter"/>
    <property type="match status" value="1"/>
</dbReference>
<evidence type="ECO:0000256" key="6">
    <source>
        <dbReference type="ARBA" id="ARBA00022989"/>
    </source>
</evidence>
<dbReference type="Pfam" id="PF03448">
    <property type="entry name" value="MgtE_N"/>
    <property type="match status" value="1"/>
</dbReference>
<dbReference type="EMBL" id="UINC01006711">
    <property type="protein sequence ID" value="SVA29184.1"/>
    <property type="molecule type" value="Genomic_DNA"/>
</dbReference>
<dbReference type="InterPro" id="IPR036739">
    <property type="entry name" value="SLC41_membr_dom_sf"/>
</dbReference>
<dbReference type="GO" id="GO:0016020">
    <property type="term" value="C:membrane"/>
    <property type="evidence" value="ECO:0007669"/>
    <property type="project" value="UniProtKB-SubCell"/>
</dbReference>
<dbReference type="InterPro" id="IPR000644">
    <property type="entry name" value="CBS_dom"/>
</dbReference>
<keyword evidence="3" id="KW-0813">Transport</keyword>
<gene>
    <name evidence="10" type="ORF">METZ01_LOCUS82038</name>
</gene>
<dbReference type="SUPFAM" id="SSF158791">
    <property type="entry name" value="MgtE N-terminal domain-like"/>
    <property type="match status" value="1"/>
</dbReference>
<feature type="domain" description="CBS" evidence="9">
    <location>
        <begin position="182"/>
        <end position="240"/>
    </location>
</feature>
<dbReference type="GO" id="GO:0015095">
    <property type="term" value="F:magnesium ion transmembrane transporter activity"/>
    <property type="evidence" value="ECO:0007669"/>
    <property type="project" value="InterPro"/>
</dbReference>
<dbReference type="InterPro" id="IPR038076">
    <property type="entry name" value="MgtE_N_sf"/>
</dbReference>
<dbReference type="InterPro" id="IPR046342">
    <property type="entry name" value="CBS_dom_sf"/>
</dbReference>
<evidence type="ECO:0000256" key="4">
    <source>
        <dbReference type="ARBA" id="ARBA00022692"/>
    </source>
</evidence>
<evidence type="ECO:0000259" key="9">
    <source>
        <dbReference type="PROSITE" id="PS51371"/>
    </source>
</evidence>
<feature type="transmembrane region" description="Helical" evidence="8">
    <location>
        <begin position="403"/>
        <end position="426"/>
    </location>
</feature>
<evidence type="ECO:0000256" key="5">
    <source>
        <dbReference type="ARBA" id="ARBA00022842"/>
    </source>
</evidence>
<keyword evidence="7 8" id="KW-0472">Membrane</keyword>
<dbReference type="PANTHER" id="PTHR43773:SF1">
    <property type="entry name" value="MAGNESIUM TRANSPORTER MGTE"/>
    <property type="match status" value="1"/>
</dbReference>
<evidence type="ECO:0000313" key="10">
    <source>
        <dbReference type="EMBL" id="SVA29184.1"/>
    </source>
</evidence>
<evidence type="ECO:0000256" key="3">
    <source>
        <dbReference type="ARBA" id="ARBA00022448"/>
    </source>
</evidence>
<dbReference type="Gene3D" id="1.10.357.20">
    <property type="entry name" value="SLC41 divalent cation transporters, integral membrane domain"/>
    <property type="match status" value="1"/>
</dbReference>
<evidence type="ECO:0000256" key="7">
    <source>
        <dbReference type="ARBA" id="ARBA00023136"/>
    </source>
</evidence>
<feature type="transmembrane region" description="Helical" evidence="8">
    <location>
        <begin position="338"/>
        <end position="359"/>
    </location>
</feature>
<dbReference type="InterPro" id="IPR006667">
    <property type="entry name" value="SLC41_membr_dom"/>
</dbReference>
<dbReference type="InterPro" id="IPR006668">
    <property type="entry name" value="Mg_transptr_MgtE_intracell_dom"/>
</dbReference>
<feature type="domain" description="CBS" evidence="9">
    <location>
        <begin position="118"/>
        <end position="180"/>
    </location>
</feature>
<feature type="transmembrane region" description="Helical" evidence="8">
    <location>
        <begin position="264"/>
        <end position="284"/>
    </location>
</feature>
<dbReference type="InterPro" id="IPR006669">
    <property type="entry name" value="MgtE_transporter"/>
</dbReference>
<dbReference type="NCBIfam" id="TIGR00400">
    <property type="entry name" value="mgtE"/>
    <property type="match status" value="1"/>
</dbReference>
<feature type="transmembrane region" description="Helical" evidence="8">
    <location>
        <begin position="290"/>
        <end position="317"/>
    </location>
</feature>
<keyword evidence="5" id="KW-0460">Magnesium</keyword>
<evidence type="ECO:0000256" key="2">
    <source>
        <dbReference type="ARBA" id="ARBA00009749"/>
    </source>
</evidence>
<dbReference type="Pfam" id="PF01769">
    <property type="entry name" value="MgtE"/>
    <property type="match status" value="1"/>
</dbReference>
<reference evidence="10" key="1">
    <citation type="submission" date="2018-05" db="EMBL/GenBank/DDBJ databases">
        <authorList>
            <person name="Lanie J.A."/>
            <person name="Ng W.-L."/>
            <person name="Kazmierczak K.M."/>
            <person name="Andrzejewski T.M."/>
            <person name="Davidsen T.M."/>
            <person name="Wayne K.J."/>
            <person name="Tettelin H."/>
            <person name="Glass J.I."/>
            <person name="Rusch D."/>
            <person name="Podicherti R."/>
            <person name="Tsui H.-C.T."/>
            <person name="Winkler M.E."/>
        </authorList>
    </citation>
    <scope>NUCLEOTIDE SEQUENCE</scope>
</reference>
<keyword evidence="6 8" id="KW-1133">Transmembrane helix</keyword>
<sequence length="427" mass="46597">MQPVRMLMGSLHPAELARLIESLPLEERTIVWEMVDTQLGGEILVEVSEEVRDGLIEGMQTQELIDAIEGIEVDDLADLITDLPETLTQEVLKSLGHQDRERLAQVLAYDEDTAGGLMNIDIVTVRPDVTIEVVMRHLRNQGKIPDGTDSIFVVDRNNKYQGALKLSRLLTNNPETPVAKIMSQDIEPIPADAPSEEVVWEFENRDLISAPVIDSDNRLVGRITVDDIVDVIRDEAEHSLMGAVGLDEEDDMFAPATKSARRRALWLGINLLTVLLAVSVVDIFKTTIDQLVLLAVLMPIVPSMGGIAGTQSLTIMTRAIALGQIDKTNALGIFKKEILVGILNGFLWALVVSLFTYLWFKDWRIGAVIAGAMSINLIVAAAAGFGIPLILKRMGTDPALGGGVVLTTITDVVGYFSFLGLGAIFLL</sequence>
<protein>
    <recommendedName>
        <fullName evidence="9">CBS domain-containing protein</fullName>
    </recommendedName>
</protein>
<accession>A0A381UMH0</accession>
<dbReference type="Gene3D" id="1.25.60.10">
    <property type="entry name" value="MgtE N-terminal domain-like"/>
    <property type="match status" value="1"/>
</dbReference>
<dbReference type="SUPFAM" id="SSF54631">
    <property type="entry name" value="CBS-domain pair"/>
    <property type="match status" value="1"/>
</dbReference>
<dbReference type="PANTHER" id="PTHR43773">
    <property type="entry name" value="MAGNESIUM TRANSPORTER MGTE"/>
    <property type="match status" value="1"/>
</dbReference>
<comment type="similarity">
    <text evidence="2">Belongs to the SLC41A transporter family.</text>
</comment>
<name>A0A381UMH0_9ZZZZ</name>
<dbReference type="PROSITE" id="PS51371">
    <property type="entry name" value="CBS"/>
    <property type="match status" value="2"/>
</dbReference>
<dbReference type="SMART" id="SM00116">
    <property type="entry name" value="CBS"/>
    <property type="match status" value="2"/>
</dbReference>